<dbReference type="AlphaFoldDB" id="A0A2X0P9Z0"/>
<keyword evidence="4" id="KW-1185">Reference proteome</keyword>
<feature type="region of interest" description="Disordered" evidence="1">
    <location>
        <begin position="290"/>
        <end position="314"/>
    </location>
</feature>
<dbReference type="SMART" id="SM00240">
    <property type="entry name" value="FHA"/>
    <property type="match status" value="1"/>
</dbReference>
<proteinExistence type="predicted"/>
<dbReference type="Pfam" id="PF00498">
    <property type="entry name" value="FHA"/>
    <property type="match status" value="1"/>
</dbReference>
<dbReference type="EMBL" id="FQNC01000045">
    <property type="protein sequence ID" value="SGY62105.1"/>
    <property type="molecule type" value="Genomic_DNA"/>
</dbReference>
<dbReference type="Gene3D" id="2.60.200.20">
    <property type="match status" value="1"/>
</dbReference>
<dbReference type="PANTHER" id="PTHR23106">
    <property type="entry name" value="ANGIOGENIC FACTOR WITH G PATCH AND FHA DOMAINS 1"/>
    <property type="match status" value="1"/>
</dbReference>
<evidence type="ECO:0000313" key="4">
    <source>
        <dbReference type="Proteomes" id="UP000249464"/>
    </source>
</evidence>
<evidence type="ECO:0000313" key="3">
    <source>
        <dbReference type="EMBL" id="SGY62105.1"/>
    </source>
</evidence>
<feature type="region of interest" description="Disordered" evidence="1">
    <location>
        <begin position="67"/>
        <end position="98"/>
    </location>
</feature>
<dbReference type="InterPro" id="IPR008984">
    <property type="entry name" value="SMAD_FHA_dom_sf"/>
</dbReference>
<dbReference type="SUPFAM" id="SSF49879">
    <property type="entry name" value="SMAD/FHA domain"/>
    <property type="match status" value="1"/>
</dbReference>
<dbReference type="Proteomes" id="UP000249464">
    <property type="component" value="Unassembled WGS sequence"/>
</dbReference>
<evidence type="ECO:0000256" key="1">
    <source>
        <dbReference type="SAM" id="MobiDB-lite"/>
    </source>
</evidence>
<feature type="region of interest" description="Disordered" evidence="1">
    <location>
        <begin position="340"/>
        <end position="366"/>
    </location>
</feature>
<dbReference type="PROSITE" id="PS50006">
    <property type="entry name" value="FHA_DOMAIN"/>
    <property type="match status" value="1"/>
</dbReference>
<feature type="compositionally biased region" description="Low complexity" evidence="1">
    <location>
        <begin position="67"/>
        <end position="79"/>
    </location>
</feature>
<evidence type="ECO:0000259" key="2">
    <source>
        <dbReference type="PROSITE" id="PS50006"/>
    </source>
</evidence>
<dbReference type="PANTHER" id="PTHR23106:SF24">
    <property type="entry name" value="ANGIOGENIC FACTOR WITH G PATCH AND FHA DOMAINS 1"/>
    <property type="match status" value="1"/>
</dbReference>
<feature type="domain" description="FHA" evidence="2">
    <location>
        <begin position="168"/>
        <end position="226"/>
    </location>
</feature>
<protein>
    <submittedName>
        <fullName evidence="3">BQ5605_C007g04652 protein</fullName>
    </submittedName>
</protein>
<gene>
    <name evidence="3" type="primary">BQ5605_C007g04652</name>
    <name evidence="3" type="ORF">BQ5605_C007G04652</name>
</gene>
<sequence length="519" mass="56178">MASSSQWIWDPTYSLYYNPSTQQWARIGADGEWVYASATLHQQPHDSAKANAAEAGDVRASAAAYARSARSGGSSSAAAKGKRSYYDRDDPDTPGELSYAPAVPEEQVWPFSGDEHDDGPLREAGKWTHDRYDPGLDELAAPILRLVVDRSGVLQKDRVILIPPDEPVQVGRDKAFDKRIRLKELQVSKTHATLFFTPLDAGGDGGEWQVVDGGSTQGTFVKATSSTGEWVRLSRDKVASEPRTLHHLEWVNYTLHLLRIGTTSFSIHIHASLPCSTCSIKTDESNLIPLSTSEDHQPTSTTTDGPTSLGPTPYTAVTKEQKELERRERMKGLKEQYRIGPGLKNSTVTPIEGKDGVDPSSTRPAETPFIDRAKIRRERNLGADEVATKTSKQITSAPFFTVPGANAAHSIVSASSTTRPIDPFGSESKGAKLLAKVGGAGSSTPTAASASTTTMATPRGLGQLIDPKVLNGDAKSGLGSRPLKTLLQPVVIHDAKQGGWREDVREASRKRWKEMEGKS</sequence>
<dbReference type="InterPro" id="IPR000253">
    <property type="entry name" value="FHA_dom"/>
</dbReference>
<dbReference type="InterPro" id="IPR053027">
    <property type="entry name" value="AGGF1"/>
</dbReference>
<name>A0A2X0P9Z0_9BASI</name>
<dbReference type="STRING" id="796604.A0A2X0P9Z0"/>
<organism evidence="3 4">
    <name type="scientific">Microbotryum silenes-dioicae</name>
    <dbReference type="NCBI Taxonomy" id="796604"/>
    <lineage>
        <taxon>Eukaryota</taxon>
        <taxon>Fungi</taxon>
        <taxon>Dikarya</taxon>
        <taxon>Basidiomycota</taxon>
        <taxon>Pucciniomycotina</taxon>
        <taxon>Microbotryomycetes</taxon>
        <taxon>Microbotryales</taxon>
        <taxon>Microbotryaceae</taxon>
        <taxon>Microbotryum</taxon>
    </lineage>
</organism>
<accession>A0A2X0P9Z0</accession>
<reference evidence="3 4" key="1">
    <citation type="submission" date="2016-11" db="EMBL/GenBank/DDBJ databases">
        <authorList>
            <person name="Jaros S."/>
            <person name="Januszkiewicz K."/>
            <person name="Wedrychowicz H."/>
        </authorList>
    </citation>
    <scope>NUCLEOTIDE SEQUENCE [LARGE SCALE GENOMIC DNA]</scope>
</reference>
<feature type="compositionally biased region" description="Polar residues" evidence="1">
    <location>
        <begin position="290"/>
        <end position="310"/>
    </location>
</feature>